<protein>
    <submittedName>
        <fullName evidence="7">Uncharacterized protein</fullName>
    </submittedName>
</protein>
<feature type="transmembrane region" description="Helical" evidence="6">
    <location>
        <begin position="123"/>
        <end position="145"/>
    </location>
</feature>
<feature type="transmembrane region" description="Helical" evidence="6">
    <location>
        <begin position="39"/>
        <end position="57"/>
    </location>
</feature>
<evidence type="ECO:0000256" key="2">
    <source>
        <dbReference type="ARBA" id="ARBA00022475"/>
    </source>
</evidence>
<keyword evidence="5 6" id="KW-0472">Membrane</keyword>
<organism evidence="7">
    <name type="scientific">marine sediment metagenome</name>
    <dbReference type="NCBI Taxonomy" id="412755"/>
    <lineage>
        <taxon>unclassified sequences</taxon>
        <taxon>metagenomes</taxon>
        <taxon>ecological metagenomes</taxon>
    </lineage>
</organism>
<keyword evidence="4 6" id="KW-1133">Transmembrane helix</keyword>
<evidence type="ECO:0000313" key="7">
    <source>
        <dbReference type="EMBL" id="KKN89420.1"/>
    </source>
</evidence>
<dbReference type="GO" id="GO:0005886">
    <property type="term" value="C:plasma membrane"/>
    <property type="evidence" value="ECO:0007669"/>
    <property type="project" value="UniProtKB-SubCell"/>
</dbReference>
<evidence type="ECO:0000256" key="5">
    <source>
        <dbReference type="ARBA" id="ARBA00023136"/>
    </source>
</evidence>
<keyword evidence="2" id="KW-1003">Cell membrane</keyword>
<feature type="transmembrane region" description="Helical" evidence="6">
    <location>
        <begin position="226"/>
        <end position="244"/>
    </location>
</feature>
<feature type="transmembrane region" description="Helical" evidence="6">
    <location>
        <begin position="312"/>
        <end position="335"/>
    </location>
</feature>
<feature type="transmembrane region" description="Helical" evidence="6">
    <location>
        <begin position="383"/>
        <end position="402"/>
    </location>
</feature>
<dbReference type="PANTHER" id="PTHR30250:SF26">
    <property type="entry name" value="PSMA PROTEIN"/>
    <property type="match status" value="1"/>
</dbReference>
<dbReference type="EMBL" id="LAZR01000119">
    <property type="protein sequence ID" value="KKN89420.1"/>
    <property type="molecule type" value="Genomic_DNA"/>
</dbReference>
<feature type="transmembrane region" description="Helical" evidence="6">
    <location>
        <begin position="250"/>
        <end position="270"/>
    </location>
</feature>
<proteinExistence type="predicted"/>
<feature type="transmembrane region" description="Helical" evidence="6">
    <location>
        <begin position="183"/>
        <end position="205"/>
    </location>
</feature>
<dbReference type="PANTHER" id="PTHR30250">
    <property type="entry name" value="PST FAMILY PREDICTED COLANIC ACID TRANSPORTER"/>
    <property type="match status" value="1"/>
</dbReference>
<feature type="transmembrane region" description="Helical" evidence="6">
    <location>
        <begin position="157"/>
        <end position="177"/>
    </location>
</feature>
<sequence>MSKARVQTRNLLVNWFGHSANLVVMFFLFPFIINTLGQLNYGIWCLLVAVTGYMGLLDIGIRASTGRYVIFHTGRDEHDDVNETIQTAMGFFTTMVGGLALIAAAVGWWFPSIFQDVPASYRTLAVVVLPVLACNIWLTALSTIMSSVLASRDRYDLVQAVNLGVLAVRTIGTVVVLTLGWGLAGLVGVLIGAQLVGAVGNFVLAHRLCPTLHVWPFRISSSRLRTLLAFSIPAGLAAFAYKLIHQTDLFVVGIALNASLVAVFAVGSLLPEYIWGFVDHVCVTFFPPIQRAAARDDWGPVYSSYIRQGRMALLVGVPIYVGILVFGEAFLMLWMGGGGSLSDADLASAAQVMRILSGARLVFLFGVGAAPLLTAIGHIRFNAVIGGIEAVANLGLSVFLVVVLDWKLAGVAAGTLISMAIVRGVIHPWRACRASGLEMGLFIRRVVAPGLAIAGLFAVWCLGVRHILPADSWGAFALQVVAAMAAYVPMSYFLLLFAIDRRRILYAIRTSVTGPS</sequence>
<feature type="transmembrane region" description="Helical" evidence="6">
    <location>
        <begin position="446"/>
        <end position="468"/>
    </location>
</feature>
<feature type="transmembrane region" description="Helical" evidence="6">
    <location>
        <begin position="355"/>
        <end position="376"/>
    </location>
</feature>
<evidence type="ECO:0000256" key="1">
    <source>
        <dbReference type="ARBA" id="ARBA00004651"/>
    </source>
</evidence>
<comment type="subcellular location">
    <subcellularLocation>
        <location evidence="1">Cell membrane</location>
        <topology evidence="1">Multi-pass membrane protein</topology>
    </subcellularLocation>
</comment>
<evidence type="ECO:0000256" key="3">
    <source>
        <dbReference type="ARBA" id="ARBA00022692"/>
    </source>
</evidence>
<feature type="transmembrane region" description="Helical" evidence="6">
    <location>
        <begin position="408"/>
        <end position="426"/>
    </location>
</feature>
<evidence type="ECO:0000256" key="6">
    <source>
        <dbReference type="SAM" id="Phobius"/>
    </source>
</evidence>
<gene>
    <name evidence="7" type="ORF">LCGC14_0239270</name>
</gene>
<keyword evidence="3 6" id="KW-0812">Transmembrane</keyword>
<dbReference type="InterPro" id="IPR050833">
    <property type="entry name" value="Poly_Biosynth_Transport"/>
</dbReference>
<name>A0A0F9U872_9ZZZZ</name>
<feature type="transmembrane region" description="Helical" evidence="6">
    <location>
        <begin position="474"/>
        <end position="499"/>
    </location>
</feature>
<reference evidence="7" key="1">
    <citation type="journal article" date="2015" name="Nature">
        <title>Complex archaea that bridge the gap between prokaryotes and eukaryotes.</title>
        <authorList>
            <person name="Spang A."/>
            <person name="Saw J.H."/>
            <person name="Jorgensen S.L."/>
            <person name="Zaremba-Niedzwiedzka K."/>
            <person name="Martijn J."/>
            <person name="Lind A.E."/>
            <person name="van Eijk R."/>
            <person name="Schleper C."/>
            <person name="Guy L."/>
            <person name="Ettema T.J."/>
        </authorList>
    </citation>
    <scope>NUCLEOTIDE SEQUENCE</scope>
</reference>
<dbReference type="AlphaFoldDB" id="A0A0F9U872"/>
<dbReference type="Pfam" id="PF13440">
    <property type="entry name" value="Polysacc_synt_3"/>
    <property type="match status" value="1"/>
</dbReference>
<evidence type="ECO:0000256" key="4">
    <source>
        <dbReference type="ARBA" id="ARBA00022989"/>
    </source>
</evidence>
<accession>A0A0F9U872</accession>
<comment type="caution">
    <text evidence="7">The sequence shown here is derived from an EMBL/GenBank/DDBJ whole genome shotgun (WGS) entry which is preliminary data.</text>
</comment>
<feature type="transmembrane region" description="Helical" evidence="6">
    <location>
        <begin position="91"/>
        <end position="111"/>
    </location>
</feature>
<feature type="transmembrane region" description="Helical" evidence="6">
    <location>
        <begin position="12"/>
        <end position="33"/>
    </location>
</feature>